<evidence type="ECO:0000256" key="2">
    <source>
        <dbReference type="ARBA" id="ARBA00023125"/>
    </source>
</evidence>
<evidence type="ECO:0000313" key="5">
    <source>
        <dbReference type="EMBL" id="KXV76993.1"/>
    </source>
</evidence>
<proteinExistence type="predicted"/>
<dbReference type="InterPro" id="IPR036390">
    <property type="entry name" value="WH_DNA-bd_sf"/>
</dbReference>
<evidence type="ECO:0000256" key="1">
    <source>
        <dbReference type="ARBA" id="ARBA00023015"/>
    </source>
</evidence>
<dbReference type="OrthoDB" id="9800350at2"/>
<accession>A0A149VAP6</accession>
<dbReference type="PATRIC" id="fig|178900.7.peg.1687"/>
<evidence type="ECO:0000256" key="3">
    <source>
        <dbReference type="ARBA" id="ARBA00023163"/>
    </source>
</evidence>
<dbReference type="InterPro" id="IPR036388">
    <property type="entry name" value="WH-like_DNA-bd_sf"/>
</dbReference>
<dbReference type="InterPro" id="IPR002577">
    <property type="entry name" value="HTH_HxlR"/>
</dbReference>
<dbReference type="GO" id="GO:0003677">
    <property type="term" value="F:DNA binding"/>
    <property type="evidence" value="ECO:0007669"/>
    <property type="project" value="UniProtKB-KW"/>
</dbReference>
<keyword evidence="3" id="KW-0804">Transcription</keyword>
<dbReference type="PROSITE" id="PS51118">
    <property type="entry name" value="HTH_HXLR"/>
    <property type="match status" value="1"/>
</dbReference>
<evidence type="ECO:0000259" key="4">
    <source>
        <dbReference type="PROSITE" id="PS51118"/>
    </source>
</evidence>
<dbReference type="SUPFAM" id="SSF46785">
    <property type="entry name" value="Winged helix' DNA-binding domain"/>
    <property type="match status" value="1"/>
</dbReference>
<dbReference type="PANTHER" id="PTHR33204">
    <property type="entry name" value="TRANSCRIPTIONAL REGULATOR, MARR FAMILY"/>
    <property type="match status" value="1"/>
</dbReference>
<organism evidence="5 6">
    <name type="scientific">Acetobacter cerevisiae</name>
    <dbReference type="NCBI Taxonomy" id="178900"/>
    <lineage>
        <taxon>Bacteria</taxon>
        <taxon>Pseudomonadati</taxon>
        <taxon>Pseudomonadota</taxon>
        <taxon>Alphaproteobacteria</taxon>
        <taxon>Acetobacterales</taxon>
        <taxon>Acetobacteraceae</taxon>
        <taxon>Acetobacter</taxon>
    </lineage>
</organism>
<keyword evidence="2" id="KW-0238">DNA-binding</keyword>
<gene>
    <name evidence="5" type="ORF">AD954_09370</name>
</gene>
<comment type="caution">
    <text evidence="5">The sequence shown here is derived from an EMBL/GenBank/DDBJ whole genome shotgun (WGS) entry which is preliminary data.</text>
</comment>
<reference evidence="5 6" key="1">
    <citation type="submission" date="2015-06" db="EMBL/GenBank/DDBJ databases">
        <title>Improved classification and identification of acetic acid bacteria using matrix-assisted laser desorption/ionization time-of-flight mass spectrometry; Gluconobacter nephelii and Gluconobacter uchimurae are later heterotypic synonyms of Gluconobacter japonicus and Gluconobacter oxydans, respectively.</title>
        <authorList>
            <person name="Li L."/>
            <person name="Cleenwerck I."/>
            <person name="De Vuyst L."/>
            <person name="Vandamme P."/>
        </authorList>
    </citation>
    <scope>NUCLEOTIDE SEQUENCE [LARGE SCALE GENOMIC DNA]</scope>
    <source>
        <strain evidence="5 6">LMG 1545</strain>
    </source>
</reference>
<dbReference type="Proteomes" id="UP000075462">
    <property type="component" value="Unassembled WGS sequence"/>
</dbReference>
<dbReference type="EMBL" id="LIAA01000038">
    <property type="protein sequence ID" value="KXV76993.1"/>
    <property type="molecule type" value="Genomic_DNA"/>
</dbReference>
<name>A0A149VAP6_9PROT</name>
<dbReference type="AlphaFoldDB" id="A0A149VAP6"/>
<protein>
    <submittedName>
        <fullName evidence="5">Transcriptional regulator</fullName>
    </submittedName>
</protein>
<sequence length="154" mass="17635">MARMSSAPLLSQEHRERYALATQERTFNAHSIGNDTVMTRIRHKSLACSPGCAVEATLQYIDGKWKGVILYHLLQGTLRFNEIRKRLPNITQRMLTTQLRELEHDGFVLRTVYPEVPPKVEYSLTKRGRTLEPVIMALKKWGDENTGFGQNTPP</sequence>
<feature type="domain" description="HTH hxlR-type" evidence="4">
    <location>
        <begin position="52"/>
        <end position="150"/>
    </location>
</feature>
<evidence type="ECO:0000313" key="6">
    <source>
        <dbReference type="Proteomes" id="UP000075462"/>
    </source>
</evidence>
<keyword evidence="1" id="KW-0805">Transcription regulation</keyword>
<dbReference type="PANTHER" id="PTHR33204:SF29">
    <property type="entry name" value="TRANSCRIPTIONAL REGULATOR"/>
    <property type="match status" value="1"/>
</dbReference>
<dbReference type="Gene3D" id="1.10.10.10">
    <property type="entry name" value="Winged helix-like DNA-binding domain superfamily/Winged helix DNA-binding domain"/>
    <property type="match status" value="1"/>
</dbReference>
<dbReference type="Pfam" id="PF01638">
    <property type="entry name" value="HxlR"/>
    <property type="match status" value="1"/>
</dbReference>